<evidence type="ECO:0008006" key="3">
    <source>
        <dbReference type="Google" id="ProtNLM"/>
    </source>
</evidence>
<gene>
    <name evidence="1" type="ORF">SAMN03080610_02552</name>
</gene>
<reference evidence="1 2" key="1">
    <citation type="submission" date="2016-10" db="EMBL/GenBank/DDBJ databases">
        <authorList>
            <person name="de Groot N.N."/>
        </authorList>
    </citation>
    <scope>NUCLEOTIDE SEQUENCE [LARGE SCALE GENOMIC DNA]</scope>
    <source>
        <strain evidence="1 2">DSM 2698</strain>
    </source>
</reference>
<keyword evidence="2" id="KW-1185">Reference proteome</keyword>
<name>A0A1G5NRN9_AFIMA</name>
<evidence type="ECO:0000313" key="1">
    <source>
        <dbReference type="EMBL" id="SCZ39834.1"/>
    </source>
</evidence>
<accession>A0A1G5NRN9</accession>
<evidence type="ECO:0000313" key="2">
    <source>
        <dbReference type="Proteomes" id="UP000199347"/>
    </source>
</evidence>
<dbReference type="STRING" id="1120955.SAMN03080610_02552"/>
<dbReference type="AlphaFoldDB" id="A0A1G5NRN9"/>
<dbReference type="Proteomes" id="UP000199347">
    <property type="component" value="Unassembled WGS sequence"/>
</dbReference>
<protein>
    <recommendedName>
        <fullName evidence="3">DUF2125 domain-containing protein</fullName>
    </recommendedName>
</protein>
<sequence length="324" mass="33748">MRRIMTVLAITAVILAGLWSAGWYALATYADRQVDTFLADQARRGVVMSCPGRQIGGFPFRLRLSCSQPVEFTSAGTEAATPALAATVRAERPQQVETELTSPLTIKAPYLAEPLKLEFADATLMTGFGGGGLKRAKVDVMGGRTTQGAVTAGLDRGQALVKPTEAQDGTSVQVALRGLSVTKDDLTLPASDLALAADVAAAPESVLSALPGLRETGLELRQMSAELKTGGARVLASGPLRIGPDGLVSGQLDVTITGIEALSRTINEMPDGIREPGQLVLAAISGIGVPAEVDGLPARRLTISLDRGAARIAFINLGRVPPLF</sequence>
<dbReference type="EMBL" id="FMVW01000005">
    <property type="protein sequence ID" value="SCZ39834.1"/>
    <property type="molecule type" value="Genomic_DNA"/>
</dbReference>
<organism evidence="1 2">
    <name type="scientific">Afifella marina DSM 2698</name>
    <dbReference type="NCBI Taxonomy" id="1120955"/>
    <lineage>
        <taxon>Bacteria</taxon>
        <taxon>Pseudomonadati</taxon>
        <taxon>Pseudomonadota</taxon>
        <taxon>Alphaproteobacteria</taxon>
        <taxon>Hyphomicrobiales</taxon>
        <taxon>Afifellaceae</taxon>
        <taxon>Afifella</taxon>
    </lineage>
</organism>
<dbReference type="RefSeq" id="WP_092813605.1">
    <property type="nucleotide sequence ID" value="NZ_FMVW01000005.1"/>
</dbReference>
<dbReference type="InterPro" id="IPR018666">
    <property type="entry name" value="DUF2125"/>
</dbReference>
<proteinExistence type="predicted"/>
<dbReference type="OrthoDB" id="7169664at2"/>
<dbReference type="Pfam" id="PF09898">
    <property type="entry name" value="DUF2125"/>
    <property type="match status" value="1"/>
</dbReference>